<keyword evidence="7" id="KW-1185">Reference proteome</keyword>
<dbReference type="InterPro" id="IPR006102">
    <property type="entry name" value="Ig-like_GH2"/>
</dbReference>
<accession>A0A6L9XUZ3</accession>
<evidence type="ECO:0000313" key="7">
    <source>
        <dbReference type="Proteomes" id="UP000474967"/>
    </source>
</evidence>
<dbReference type="Gene3D" id="2.60.120.260">
    <property type="entry name" value="Galactose-binding domain-like"/>
    <property type="match status" value="1"/>
</dbReference>
<organism evidence="6 7">
    <name type="scientific">Leifsonia tongyongensis</name>
    <dbReference type="NCBI Taxonomy" id="1268043"/>
    <lineage>
        <taxon>Bacteria</taxon>
        <taxon>Bacillati</taxon>
        <taxon>Actinomycetota</taxon>
        <taxon>Actinomycetes</taxon>
        <taxon>Micrococcales</taxon>
        <taxon>Microbacteriaceae</taxon>
        <taxon>Leifsonia</taxon>
    </lineage>
</organism>
<evidence type="ECO:0000256" key="3">
    <source>
        <dbReference type="ARBA" id="ARBA00023295"/>
    </source>
</evidence>
<dbReference type="Proteomes" id="UP000474967">
    <property type="component" value="Unassembled WGS sequence"/>
</dbReference>
<dbReference type="InterPro" id="IPR006104">
    <property type="entry name" value="Glyco_hydro_2_N"/>
</dbReference>
<dbReference type="Gene3D" id="3.20.20.80">
    <property type="entry name" value="Glycosidases"/>
    <property type="match status" value="1"/>
</dbReference>
<dbReference type="InterPro" id="IPR036156">
    <property type="entry name" value="Beta-gal/glucu_dom_sf"/>
</dbReference>
<gene>
    <name evidence="6" type="ORF">G3T36_05085</name>
</gene>
<dbReference type="InterPro" id="IPR008979">
    <property type="entry name" value="Galactose-bd-like_sf"/>
</dbReference>
<proteinExistence type="inferred from homology"/>
<dbReference type="InterPro" id="IPR051913">
    <property type="entry name" value="GH2_Domain-Containing"/>
</dbReference>
<dbReference type="SUPFAM" id="SSF51445">
    <property type="entry name" value="(Trans)glycosidases"/>
    <property type="match status" value="1"/>
</dbReference>
<dbReference type="SUPFAM" id="SSF49785">
    <property type="entry name" value="Galactose-binding domain-like"/>
    <property type="match status" value="1"/>
</dbReference>
<dbReference type="InterPro" id="IPR013783">
    <property type="entry name" value="Ig-like_fold"/>
</dbReference>
<dbReference type="EMBL" id="JAAGWY010000001">
    <property type="protein sequence ID" value="NEN05241.1"/>
    <property type="molecule type" value="Genomic_DNA"/>
</dbReference>
<keyword evidence="2" id="KW-0378">Hydrolase</keyword>
<dbReference type="GO" id="GO:0004553">
    <property type="term" value="F:hydrolase activity, hydrolyzing O-glycosyl compounds"/>
    <property type="evidence" value="ECO:0007669"/>
    <property type="project" value="InterPro"/>
</dbReference>
<comment type="caution">
    <text evidence="6">The sequence shown here is derived from an EMBL/GenBank/DDBJ whole genome shotgun (WGS) entry which is preliminary data.</text>
</comment>
<protein>
    <submittedName>
        <fullName evidence="6">Beta-galactosidase</fullName>
    </submittedName>
</protein>
<reference evidence="6 7" key="1">
    <citation type="journal article" date="2014" name="J. Microbiol.">
        <title>Diaminobutyricibacter tongyongensis gen. nov., sp. nov. and Homoserinibacter gongjuensis gen. nov., sp. nov. belong to the family Microbacteriaceae.</title>
        <authorList>
            <person name="Kim S.J."/>
            <person name="Ahn J.H."/>
            <person name="Weon H.Y."/>
            <person name="Hamada M."/>
            <person name="Suzuki K."/>
            <person name="Kwon S.W."/>
        </authorList>
    </citation>
    <scope>NUCLEOTIDE SEQUENCE [LARGE SCALE GENOMIC DNA]</scope>
    <source>
        <strain evidence="6 7">NBRC 108724</strain>
    </source>
</reference>
<evidence type="ECO:0000259" key="5">
    <source>
        <dbReference type="Pfam" id="PF02837"/>
    </source>
</evidence>
<keyword evidence="3" id="KW-0326">Glycosidase</keyword>
<dbReference type="Gene3D" id="2.60.40.10">
    <property type="entry name" value="Immunoglobulins"/>
    <property type="match status" value="1"/>
</dbReference>
<dbReference type="Pfam" id="PF00703">
    <property type="entry name" value="Glyco_hydro_2"/>
    <property type="match status" value="1"/>
</dbReference>
<evidence type="ECO:0000259" key="4">
    <source>
        <dbReference type="Pfam" id="PF00703"/>
    </source>
</evidence>
<name>A0A6L9XUZ3_9MICO</name>
<evidence type="ECO:0000256" key="2">
    <source>
        <dbReference type="ARBA" id="ARBA00022801"/>
    </source>
</evidence>
<feature type="domain" description="Glycosyl hydrolases family 2 sugar binding" evidence="5">
    <location>
        <begin position="54"/>
        <end position="147"/>
    </location>
</feature>
<dbReference type="GO" id="GO:0005975">
    <property type="term" value="P:carbohydrate metabolic process"/>
    <property type="evidence" value="ECO:0007669"/>
    <property type="project" value="InterPro"/>
</dbReference>
<comment type="similarity">
    <text evidence="1">Belongs to the glycosyl hydrolase 2 family.</text>
</comment>
<dbReference type="RefSeq" id="WP_163289086.1">
    <property type="nucleotide sequence ID" value="NZ_JAAGWY010000001.1"/>
</dbReference>
<dbReference type="AlphaFoldDB" id="A0A6L9XUZ3"/>
<feature type="domain" description="Glycoside hydrolase family 2 immunoglobulin-like beta-sandwich" evidence="4">
    <location>
        <begin position="199"/>
        <end position="299"/>
    </location>
</feature>
<dbReference type="PANTHER" id="PTHR42732:SF3">
    <property type="entry name" value="HYDROLASE"/>
    <property type="match status" value="1"/>
</dbReference>
<dbReference type="InterPro" id="IPR017853">
    <property type="entry name" value="GH"/>
</dbReference>
<evidence type="ECO:0000256" key="1">
    <source>
        <dbReference type="ARBA" id="ARBA00007401"/>
    </source>
</evidence>
<evidence type="ECO:0000313" key="6">
    <source>
        <dbReference type="EMBL" id="NEN05241.1"/>
    </source>
</evidence>
<dbReference type="Pfam" id="PF02837">
    <property type="entry name" value="Glyco_hydro_2_N"/>
    <property type="match status" value="1"/>
</dbReference>
<dbReference type="SUPFAM" id="SSF49303">
    <property type="entry name" value="beta-Galactosidase/glucuronidase domain"/>
    <property type="match status" value="1"/>
</dbReference>
<sequence>MDIASRQTTNSDVETEVVAPWVPRAEYPRPQFARADWLCLNGEWEFEIDRKGLRKPAHFEGRSLDSAIMVPFAPESELSGVGIQDFLETVWYRRAVDIPVAWEGMRVLLHFQACDHDTTVWANGREVGRHRGGFTPFEFDITDAINDDGPVIILVRAQDEHGVPQARGKQSDRSENYEAYYTRTTGIWQTVWLEPVEATRLSRPRITPNLYEGEFRVEVPLIGPTEGVELEVVLRDSGAEIARRTIRPGSGSVADLILPIPADRRRSWSPAEPHLYDIDFVLRAQGRVIDRASSYAGLRSIAIDGKRMLLNGEPLFQRLVLDQGWYPDGLMTAPTEADLIRDIELAQDAGFNGARLHQKVFEERFLYHADRLGYLVWGEFADWGARVSGKQTPTPSFVAQWVEVLERDYSHPAIVGWCPLNETFEPLTDEITVLDDVTHAMYRVTKAIDTYRPVVDASGYSHRVDGADVYDSHNYEQDPVTFAQEMDGLADGKPYVNTAPDGTVWSVPYRGQPYFCSEFGGIWWSTTDGPGTESWGYGDAPRTTEEWYQRADGLFSALLSDPGMFGYCFTQLTDVFQEKNGVFTFDRRPKFDLARIRAIQNRPAAIELGSPVLHLSSTEPSD</sequence>
<dbReference type="PANTHER" id="PTHR42732">
    <property type="entry name" value="BETA-GALACTOSIDASE"/>
    <property type="match status" value="1"/>
</dbReference>